<keyword evidence="8" id="KW-1185">Reference proteome</keyword>
<dbReference type="GO" id="GO:0000287">
    <property type="term" value="F:magnesium ion binding"/>
    <property type="evidence" value="ECO:0007669"/>
    <property type="project" value="InterPro"/>
</dbReference>
<keyword evidence="5" id="KW-0456">Lyase</keyword>
<dbReference type="InterPro" id="IPR000941">
    <property type="entry name" value="Enolase"/>
</dbReference>
<dbReference type="Proteomes" id="UP000054937">
    <property type="component" value="Unassembled WGS sequence"/>
</dbReference>
<dbReference type="SUPFAM" id="SSF54826">
    <property type="entry name" value="Enolase N-terminal domain-like"/>
    <property type="match status" value="1"/>
</dbReference>
<reference evidence="7 8" key="1">
    <citation type="journal article" date="2015" name="Sci. Rep.">
        <title>Genome of the facultative scuticociliatosis pathogen Pseudocohnilembus persalinus provides insight into its virulence through horizontal gene transfer.</title>
        <authorList>
            <person name="Xiong J."/>
            <person name="Wang G."/>
            <person name="Cheng J."/>
            <person name="Tian M."/>
            <person name="Pan X."/>
            <person name="Warren A."/>
            <person name="Jiang C."/>
            <person name="Yuan D."/>
            <person name="Miao W."/>
        </authorList>
    </citation>
    <scope>NUCLEOTIDE SEQUENCE [LARGE SCALE GENOMIC DNA]</scope>
    <source>
        <strain evidence="7">36N120E</strain>
    </source>
</reference>
<comment type="caution">
    <text evidence="7">The sequence shown here is derived from an EMBL/GenBank/DDBJ whole genome shotgun (WGS) entry which is preliminary data.</text>
</comment>
<name>A0A0V0Q9N7_PSEPJ</name>
<dbReference type="InterPro" id="IPR036849">
    <property type="entry name" value="Enolase-like_C_sf"/>
</dbReference>
<dbReference type="GO" id="GO:0004634">
    <property type="term" value="F:phosphopyruvate hydratase activity"/>
    <property type="evidence" value="ECO:0007669"/>
    <property type="project" value="UniProtKB-EC"/>
</dbReference>
<protein>
    <recommendedName>
        <fullName evidence="3">phosphopyruvate hydratase</fullName>
        <ecNumber evidence="3">4.2.1.11</ecNumber>
    </recommendedName>
</protein>
<organism evidence="7 8">
    <name type="scientific">Pseudocohnilembus persalinus</name>
    <name type="common">Ciliate</name>
    <dbReference type="NCBI Taxonomy" id="266149"/>
    <lineage>
        <taxon>Eukaryota</taxon>
        <taxon>Sar</taxon>
        <taxon>Alveolata</taxon>
        <taxon>Ciliophora</taxon>
        <taxon>Intramacronucleata</taxon>
        <taxon>Oligohymenophorea</taxon>
        <taxon>Scuticociliatia</taxon>
        <taxon>Philasterida</taxon>
        <taxon>Pseudocohnilembidae</taxon>
        <taxon>Pseudocohnilembus</taxon>
    </lineage>
</organism>
<dbReference type="InterPro" id="IPR020810">
    <property type="entry name" value="Enolase_C"/>
</dbReference>
<dbReference type="SMART" id="SM01192">
    <property type="entry name" value="Enolase_C"/>
    <property type="match status" value="1"/>
</dbReference>
<evidence type="ECO:0000256" key="1">
    <source>
        <dbReference type="ARBA" id="ARBA00005031"/>
    </source>
</evidence>
<dbReference type="GO" id="GO:0000015">
    <property type="term" value="C:phosphopyruvate hydratase complex"/>
    <property type="evidence" value="ECO:0007669"/>
    <property type="project" value="InterPro"/>
</dbReference>
<comment type="pathway">
    <text evidence="1">Carbohydrate degradation; glycolysis; pyruvate from D-glyceraldehyde 3-phosphate: step 4/5.</text>
</comment>
<evidence type="ECO:0000256" key="2">
    <source>
        <dbReference type="ARBA" id="ARBA00009604"/>
    </source>
</evidence>
<dbReference type="UniPathway" id="UPA00109">
    <property type="reaction ID" value="UER00187"/>
</dbReference>
<dbReference type="OrthoDB" id="288460at2759"/>
<dbReference type="PANTHER" id="PTHR11902:SF1">
    <property type="entry name" value="ENOLASE"/>
    <property type="match status" value="1"/>
</dbReference>
<evidence type="ECO:0000313" key="7">
    <source>
        <dbReference type="EMBL" id="KRW98897.1"/>
    </source>
</evidence>
<comment type="similarity">
    <text evidence="2">Belongs to the enolase family.</text>
</comment>
<dbReference type="GO" id="GO:0006096">
    <property type="term" value="P:glycolytic process"/>
    <property type="evidence" value="ECO:0007669"/>
    <property type="project" value="UniProtKB-UniPathway"/>
</dbReference>
<dbReference type="SUPFAM" id="SSF51604">
    <property type="entry name" value="Enolase C-terminal domain-like"/>
    <property type="match status" value="1"/>
</dbReference>
<accession>A0A0V0Q9N7</accession>
<evidence type="ECO:0000313" key="8">
    <source>
        <dbReference type="Proteomes" id="UP000054937"/>
    </source>
</evidence>
<keyword evidence="4" id="KW-0324">Glycolysis</keyword>
<dbReference type="EMBL" id="LDAU01000225">
    <property type="protein sequence ID" value="KRW98897.1"/>
    <property type="molecule type" value="Genomic_DNA"/>
</dbReference>
<sequence>MAQNDAKIQGLRAFHTFNCQGKPTLKIIFQVLFKLQIIDIIVDTQYCIANENSKILYDTNQEGDEIETMNKAIHIIESQCKKILINKSSFDQNNIDEGLLNIFNQNEGYLNITLPVSFGLISLNSKLFYQPAYQYIRKLSGFVKQSDSKKNYPSLMINLLQGSKVVGVKCKGEAALKYHTDGTFICTVDTITDNLKQIEEAINKTPYKSQVCLGLSMMADNLYNQEKKLYELENPKQLLDLNQLIDYYLKLSKDKPIIEYLEDPIISDDHDGWALIIQKFQNTGVKIGSRLLYKTINEIKQLSNPLTNEDLPDISPEELEFKNQNRVHLDIQQINPYEFPTLTKFLELTKFLNQKKPQCAIIISENISDTNDTTIVDLAELQ</sequence>
<dbReference type="InParanoid" id="A0A0V0Q9N7"/>
<proteinExistence type="inferred from homology"/>
<feature type="domain" description="Enolase C-terminal TIM barrel" evidence="6">
    <location>
        <begin position="149"/>
        <end position="382"/>
    </location>
</feature>
<dbReference type="PANTHER" id="PTHR11902">
    <property type="entry name" value="ENOLASE"/>
    <property type="match status" value="1"/>
</dbReference>
<evidence type="ECO:0000259" key="6">
    <source>
        <dbReference type="SMART" id="SM01192"/>
    </source>
</evidence>
<dbReference type="EC" id="4.2.1.11" evidence="3"/>
<evidence type="ECO:0000256" key="4">
    <source>
        <dbReference type="ARBA" id="ARBA00023152"/>
    </source>
</evidence>
<dbReference type="Gene3D" id="3.20.20.120">
    <property type="entry name" value="Enolase-like C-terminal domain"/>
    <property type="match status" value="1"/>
</dbReference>
<dbReference type="Pfam" id="PF00113">
    <property type="entry name" value="Enolase_C"/>
    <property type="match status" value="1"/>
</dbReference>
<evidence type="ECO:0000256" key="3">
    <source>
        <dbReference type="ARBA" id="ARBA00012058"/>
    </source>
</evidence>
<dbReference type="InterPro" id="IPR029017">
    <property type="entry name" value="Enolase-like_N"/>
</dbReference>
<dbReference type="AlphaFoldDB" id="A0A0V0Q9N7"/>
<gene>
    <name evidence="7" type="ORF">PPERSA_09422</name>
</gene>
<evidence type="ECO:0000256" key="5">
    <source>
        <dbReference type="ARBA" id="ARBA00023239"/>
    </source>
</evidence>
<dbReference type="OMA" id="ASKCKIY"/>